<evidence type="ECO:0000256" key="5">
    <source>
        <dbReference type="ARBA" id="ARBA00022741"/>
    </source>
</evidence>
<dbReference type="EMBL" id="AP028947">
    <property type="protein sequence ID" value="BET26050.1"/>
    <property type="molecule type" value="Genomic_DNA"/>
</dbReference>
<evidence type="ECO:0000256" key="1">
    <source>
        <dbReference type="ARBA" id="ARBA00009747"/>
    </source>
</evidence>
<feature type="binding site" evidence="8">
    <location>
        <position position="253"/>
    </location>
    <ligand>
        <name>Mg(2+)</name>
        <dbReference type="ChEBI" id="CHEBI:18420"/>
    </ligand>
</feature>
<feature type="binding site" evidence="8">
    <location>
        <position position="161"/>
    </location>
    <ligand>
        <name>ATP</name>
        <dbReference type="ChEBI" id="CHEBI:30616"/>
    </ligand>
</feature>
<evidence type="ECO:0000313" key="9">
    <source>
        <dbReference type="EMBL" id="BET26050.1"/>
    </source>
</evidence>
<keyword evidence="6 8" id="KW-0067">ATP-binding</keyword>
<dbReference type="PANTHER" id="PTHR32057:SF14">
    <property type="entry name" value="PROTEIN ADENYLYLTRANSFERASE SELO, MITOCHONDRIAL"/>
    <property type="match status" value="1"/>
</dbReference>
<evidence type="ECO:0000256" key="7">
    <source>
        <dbReference type="ARBA" id="ARBA00022842"/>
    </source>
</evidence>
<feature type="binding site" evidence="8">
    <location>
        <position position="110"/>
    </location>
    <ligand>
        <name>ATP</name>
        <dbReference type="ChEBI" id="CHEBI:30616"/>
    </ligand>
</feature>
<comment type="catalytic activity">
    <reaction evidence="8">
        <text>L-tyrosyl-[protein] + UTP = O-(5'-uridylyl)-L-tyrosyl-[protein] + diphosphate</text>
        <dbReference type="Rhea" id="RHEA:83887"/>
        <dbReference type="Rhea" id="RHEA-COMP:10136"/>
        <dbReference type="Rhea" id="RHEA-COMP:20238"/>
        <dbReference type="ChEBI" id="CHEBI:33019"/>
        <dbReference type="ChEBI" id="CHEBI:46398"/>
        <dbReference type="ChEBI" id="CHEBI:46858"/>
        <dbReference type="ChEBI" id="CHEBI:90602"/>
    </reaction>
</comment>
<accession>A0AA86MEK3</accession>
<dbReference type="Pfam" id="PF02696">
    <property type="entry name" value="SelO"/>
    <property type="match status" value="1"/>
</dbReference>
<evidence type="ECO:0000256" key="4">
    <source>
        <dbReference type="ARBA" id="ARBA00022723"/>
    </source>
</evidence>
<feature type="binding site" evidence="8">
    <location>
        <position position="76"/>
    </location>
    <ligand>
        <name>ATP</name>
        <dbReference type="ChEBI" id="CHEBI:30616"/>
    </ligand>
</feature>
<dbReference type="NCBIfam" id="NF000658">
    <property type="entry name" value="PRK00029.1"/>
    <property type="match status" value="1"/>
</dbReference>
<dbReference type="EC" id="2.7.7.-" evidence="8"/>
<protein>
    <recommendedName>
        <fullName evidence="8">Protein nucleotidyltransferase YdiU</fullName>
        <ecNumber evidence="8">2.7.7.-</ecNumber>
    </recommendedName>
    <alternativeName>
        <fullName evidence="8">Protein adenylyltransferase YdiU</fullName>
        <ecNumber evidence="8">2.7.7.108</ecNumber>
    </alternativeName>
    <alternativeName>
        <fullName evidence="8">Protein uridylyltransferase YdiU</fullName>
        <ecNumber evidence="8">2.7.7.-</ecNumber>
    </alternativeName>
</protein>
<dbReference type="InterPro" id="IPR003846">
    <property type="entry name" value="SelO"/>
</dbReference>
<evidence type="ECO:0000313" key="10">
    <source>
        <dbReference type="Proteomes" id="UP001329151"/>
    </source>
</evidence>
<feature type="binding site" evidence="8">
    <location>
        <position position="253"/>
    </location>
    <ligand>
        <name>ATP</name>
        <dbReference type="ChEBI" id="CHEBI:30616"/>
    </ligand>
</feature>
<comment type="catalytic activity">
    <reaction evidence="8">
        <text>L-seryl-[protein] + ATP = 3-O-(5'-adenylyl)-L-seryl-[protein] + diphosphate</text>
        <dbReference type="Rhea" id="RHEA:58120"/>
        <dbReference type="Rhea" id="RHEA-COMP:9863"/>
        <dbReference type="Rhea" id="RHEA-COMP:15073"/>
        <dbReference type="ChEBI" id="CHEBI:29999"/>
        <dbReference type="ChEBI" id="CHEBI:30616"/>
        <dbReference type="ChEBI" id="CHEBI:33019"/>
        <dbReference type="ChEBI" id="CHEBI:142516"/>
        <dbReference type="EC" id="2.7.7.108"/>
    </reaction>
</comment>
<comment type="catalytic activity">
    <reaction evidence="8">
        <text>L-tyrosyl-[protein] + ATP = O-(5'-adenylyl)-L-tyrosyl-[protein] + diphosphate</text>
        <dbReference type="Rhea" id="RHEA:54288"/>
        <dbReference type="Rhea" id="RHEA-COMP:10136"/>
        <dbReference type="Rhea" id="RHEA-COMP:13846"/>
        <dbReference type="ChEBI" id="CHEBI:30616"/>
        <dbReference type="ChEBI" id="CHEBI:33019"/>
        <dbReference type="ChEBI" id="CHEBI:46858"/>
        <dbReference type="ChEBI" id="CHEBI:83624"/>
        <dbReference type="EC" id="2.7.7.108"/>
    </reaction>
</comment>
<dbReference type="AlphaFoldDB" id="A0AA86MEK3"/>
<comment type="catalytic activity">
    <reaction evidence="8">
        <text>L-histidyl-[protein] + UTP = N(tele)-(5'-uridylyl)-L-histidyl-[protein] + diphosphate</text>
        <dbReference type="Rhea" id="RHEA:83891"/>
        <dbReference type="Rhea" id="RHEA-COMP:9745"/>
        <dbReference type="Rhea" id="RHEA-COMP:20239"/>
        <dbReference type="ChEBI" id="CHEBI:29979"/>
        <dbReference type="ChEBI" id="CHEBI:33019"/>
        <dbReference type="ChEBI" id="CHEBI:46398"/>
        <dbReference type="ChEBI" id="CHEBI:233474"/>
    </reaction>
</comment>
<feature type="binding site" evidence="8">
    <location>
        <position position="78"/>
    </location>
    <ligand>
        <name>ATP</name>
        <dbReference type="ChEBI" id="CHEBI:30616"/>
    </ligand>
</feature>
<comment type="cofactor">
    <cofactor evidence="8">
        <name>Mg(2+)</name>
        <dbReference type="ChEBI" id="CHEBI:18420"/>
    </cofactor>
    <cofactor evidence="8">
        <name>Mn(2+)</name>
        <dbReference type="ChEBI" id="CHEBI:29035"/>
    </cofactor>
</comment>
<comment type="catalytic activity">
    <reaction evidence="8">
        <text>L-seryl-[protein] + UTP = O-(5'-uridylyl)-L-seryl-[protein] + diphosphate</text>
        <dbReference type="Rhea" id="RHEA:64604"/>
        <dbReference type="Rhea" id="RHEA-COMP:9863"/>
        <dbReference type="Rhea" id="RHEA-COMP:16635"/>
        <dbReference type="ChEBI" id="CHEBI:29999"/>
        <dbReference type="ChEBI" id="CHEBI:33019"/>
        <dbReference type="ChEBI" id="CHEBI:46398"/>
        <dbReference type="ChEBI" id="CHEBI:156051"/>
    </reaction>
</comment>
<dbReference type="EC" id="2.7.7.108" evidence="8"/>
<evidence type="ECO:0000256" key="2">
    <source>
        <dbReference type="ARBA" id="ARBA00022679"/>
    </source>
</evidence>
<feature type="binding site" evidence="8">
    <location>
        <position position="244"/>
    </location>
    <ligand>
        <name>Mg(2+)</name>
        <dbReference type="ChEBI" id="CHEBI:18420"/>
    </ligand>
</feature>
<dbReference type="GO" id="GO:0000287">
    <property type="term" value="F:magnesium ion binding"/>
    <property type="evidence" value="ECO:0007669"/>
    <property type="project" value="UniProtKB-UniRule"/>
</dbReference>
<feature type="binding site" evidence="8">
    <location>
        <position position="98"/>
    </location>
    <ligand>
        <name>ATP</name>
        <dbReference type="ChEBI" id="CHEBI:30616"/>
    </ligand>
</feature>
<organism evidence="9 10">
    <name type="scientific">Limnobacter thiooxidans</name>
    <dbReference type="NCBI Taxonomy" id="131080"/>
    <lineage>
        <taxon>Bacteria</taxon>
        <taxon>Pseudomonadati</taxon>
        <taxon>Pseudomonadota</taxon>
        <taxon>Betaproteobacteria</taxon>
        <taxon>Burkholderiales</taxon>
        <taxon>Burkholderiaceae</taxon>
        <taxon>Limnobacter</taxon>
    </lineage>
</organism>
<sequence length="493" mass="54762">MGKPYLAEVPTTALRTPPTMLHLNEALALEVGLNVEQLASTQGIDVLSGNAPWPGYTSKASVYCGHQFGVFVPQLGDGRALLIAEVRKASQYRQLQLKGAGPTPYSRHADGRAVLRSSTREYLASEAMHALGIPTTRALSLTASADPVFRETTETAAIVCRVSESFMRFGHTEFFAYTNQLDALRNLLTWHIEQHHPEIDLGDTDASFQNGLLEWLNVVVARTAHMVAKWQAVGFCHGVMNTDNMSLLGLTIDYGPYGFVDGFDIDHICNHSDHQGRYSYRNQPRIAHWNLYALAQAVSTLLPDGKETLQGLLDGFADVFHEQHSSLFAHKLGLLIEQGETVDTLIENTLKFMHEHTLDFTRFFRSISALNPSASVEQNFAAWQQSPFFTLSLGEEAQVEGAKIWLGQWLAVAGKSTVPLADWRNQLDRTNPAFVLRNHLLQKAIEQAEHGNFAEVNRLFIALSDPYQVDSMPPEFMAEPPDWAKSLVLSCSS</sequence>
<keyword evidence="2 8" id="KW-0808">Transferase</keyword>
<dbReference type="GO" id="GO:0005524">
    <property type="term" value="F:ATP binding"/>
    <property type="evidence" value="ECO:0007669"/>
    <property type="project" value="UniProtKB-UniRule"/>
</dbReference>
<evidence type="ECO:0000256" key="8">
    <source>
        <dbReference type="HAMAP-Rule" id="MF_00692"/>
    </source>
</evidence>
<dbReference type="KEGG" id="lto:RGQ30_15510"/>
<evidence type="ECO:0000256" key="3">
    <source>
        <dbReference type="ARBA" id="ARBA00022695"/>
    </source>
</evidence>
<keyword evidence="4 8" id="KW-0479">Metal-binding</keyword>
<keyword evidence="3 8" id="KW-0548">Nucleotidyltransferase</keyword>
<evidence type="ECO:0000256" key="6">
    <source>
        <dbReference type="ARBA" id="ARBA00022840"/>
    </source>
</evidence>
<keyword evidence="7 8" id="KW-0460">Magnesium</keyword>
<comment type="similarity">
    <text evidence="1 8">Belongs to the SELO family.</text>
</comment>
<keyword evidence="5 8" id="KW-0547">Nucleotide-binding</keyword>
<name>A0AA86MEK3_9BURK</name>
<gene>
    <name evidence="8" type="primary">ydiU</name>
    <name evidence="8" type="synonym">selO</name>
    <name evidence="9" type="ORF">RGQ30_15510</name>
</gene>
<comment type="function">
    <text evidence="8">Nucleotidyltransferase involved in the post-translational modification of proteins. It can catalyze the addition of adenosine monophosphate (AMP) or uridine monophosphate (UMP) to a protein, resulting in modifications known as AMPylation and UMPylation.</text>
</comment>
<proteinExistence type="inferred from homology"/>
<comment type="catalytic activity">
    <reaction evidence="8">
        <text>L-threonyl-[protein] + ATP = 3-O-(5'-adenylyl)-L-threonyl-[protein] + diphosphate</text>
        <dbReference type="Rhea" id="RHEA:54292"/>
        <dbReference type="Rhea" id="RHEA-COMP:11060"/>
        <dbReference type="Rhea" id="RHEA-COMP:13847"/>
        <dbReference type="ChEBI" id="CHEBI:30013"/>
        <dbReference type="ChEBI" id="CHEBI:30616"/>
        <dbReference type="ChEBI" id="CHEBI:33019"/>
        <dbReference type="ChEBI" id="CHEBI:138113"/>
        <dbReference type="EC" id="2.7.7.108"/>
    </reaction>
</comment>
<reference evidence="9 10" key="1">
    <citation type="submission" date="2023-10" db="EMBL/GenBank/DDBJ databases">
        <title>Complete Genome Sequence of Limnobacter thiooxidans CS-K2T, Isolated from freshwater lake sediments in Bavaria, Germany.</title>
        <authorList>
            <person name="Naruki M."/>
            <person name="Watanabe A."/>
            <person name="Warashina T."/>
            <person name="Morita T."/>
            <person name="Arakawa K."/>
        </authorList>
    </citation>
    <scope>NUCLEOTIDE SEQUENCE [LARGE SCALE GENOMIC DNA]</scope>
    <source>
        <strain evidence="9 10">CS-K2</strain>
    </source>
</reference>
<dbReference type="GO" id="GO:0070733">
    <property type="term" value="F:AMPylase activity"/>
    <property type="evidence" value="ECO:0007669"/>
    <property type="project" value="UniProtKB-EC"/>
</dbReference>
<feature type="binding site" evidence="8">
    <location>
        <position position="79"/>
    </location>
    <ligand>
        <name>ATP</name>
        <dbReference type="ChEBI" id="CHEBI:30616"/>
    </ligand>
</feature>
<dbReference type="PANTHER" id="PTHR32057">
    <property type="entry name" value="PROTEIN ADENYLYLTRANSFERASE SELO, MITOCHONDRIAL"/>
    <property type="match status" value="1"/>
</dbReference>
<dbReference type="GO" id="GO:0030145">
    <property type="term" value="F:manganese ion binding"/>
    <property type="evidence" value="ECO:0007669"/>
    <property type="project" value="UniProtKB-UniRule"/>
</dbReference>
<keyword evidence="10" id="KW-1185">Reference proteome</keyword>
<feature type="binding site" evidence="8">
    <location>
        <position position="111"/>
    </location>
    <ligand>
        <name>ATP</name>
        <dbReference type="ChEBI" id="CHEBI:30616"/>
    </ligand>
</feature>
<dbReference type="HAMAP" id="MF_00692">
    <property type="entry name" value="SelO"/>
    <property type="match status" value="1"/>
</dbReference>
<feature type="active site" description="Proton acceptor" evidence="8">
    <location>
        <position position="243"/>
    </location>
</feature>
<dbReference type="Proteomes" id="UP001329151">
    <property type="component" value="Chromosome"/>
</dbReference>
<keyword evidence="8" id="KW-0464">Manganese</keyword>
<feature type="binding site" evidence="8">
    <location>
        <position position="168"/>
    </location>
    <ligand>
        <name>ATP</name>
        <dbReference type="ChEBI" id="CHEBI:30616"/>
    </ligand>
</feature>